<accession>A0ABP3TEW4</accession>
<protein>
    <submittedName>
        <fullName evidence="1">Uncharacterized protein</fullName>
    </submittedName>
</protein>
<comment type="caution">
    <text evidence="1">The sequence shown here is derived from an EMBL/GenBank/DDBJ whole genome shotgun (WGS) entry which is preliminary data.</text>
</comment>
<gene>
    <name evidence="1" type="ORF">GCM10009104_25700</name>
</gene>
<organism evidence="1 2">
    <name type="scientific">Marinobacterium maritimum</name>
    <dbReference type="NCBI Taxonomy" id="500162"/>
    <lineage>
        <taxon>Bacteria</taxon>
        <taxon>Pseudomonadati</taxon>
        <taxon>Pseudomonadota</taxon>
        <taxon>Gammaproteobacteria</taxon>
        <taxon>Oceanospirillales</taxon>
        <taxon>Oceanospirillaceae</taxon>
        <taxon>Marinobacterium</taxon>
    </lineage>
</organism>
<sequence>MSSKLYKLMCREPKLDTWNRNEDYASITMTDGTALTYQSKRDGDFLSRRAEELKIIIYPRMIGFNDGDTGNVTLKSENIINSYTESAKARHCDGFTMLSVESGKFLDYIIDHFDAWGSTEIEIEGHKKISIPNDGFPIALAEIKIKKLKDRIKNFKSQNQN</sequence>
<evidence type="ECO:0000313" key="2">
    <source>
        <dbReference type="Proteomes" id="UP001499915"/>
    </source>
</evidence>
<dbReference type="EMBL" id="BAAAET010000003">
    <property type="protein sequence ID" value="GAA0696535.1"/>
    <property type="molecule type" value="Genomic_DNA"/>
</dbReference>
<evidence type="ECO:0000313" key="1">
    <source>
        <dbReference type="EMBL" id="GAA0696535.1"/>
    </source>
</evidence>
<dbReference type="Proteomes" id="UP001499915">
    <property type="component" value="Unassembled WGS sequence"/>
</dbReference>
<reference evidence="2" key="1">
    <citation type="journal article" date="2019" name="Int. J. Syst. Evol. Microbiol.">
        <title>The Global Catalogue of Microorganisms (GCM) 10K type strain sequencing project: providing services to taxonomists for standard genome sequencing and annotation.</title>
        <authorList>
            <consortium name="The Broad Institute Genomics Platform"/>
            <consortium name="The Broad Institute Genome Sequencing Center for Infectious Disease"/>
            <person name="Wu L."/>
            <person name="Ma J."/>
        </authorList>
    </citation>
    <scope>NUCLEOTIDE SEQUENCE [LARGE SCALE GENOMIC DNA]</scope>
    <source>
        <strain evidence="2">JCM 15134</strain>
    </source>
</reference>
<keyword evidence="2" id="KW-1185">Reference proteome</keyword>
<proteinExistence type="predicted"/>
<dbReference type="RefSeq" id="WP_343806550.1">
    <property type="nucleotide sequence ID" value="NZ_BAAAET010000003.1"/>
</dbReference>
<name>A0ABP3TEW4_9GAMM</name>